<name>A0A2T7FWN0_9RHOB</name>
<evidence type="ECO:0000256" key="1">
    <source>
        <dbReference type="SAM" id="Phobius"/>
    </source>
</evidence>
<comment type="caution">
    <text evidence="2">The sequence shown here is derived from an EMBL/GenBank/DDBJ whole genome shotgun (WGS) entry which is preliminary data.</text>
</comment>
<protein>
    <submittedName>
        <fullName evidence="2">Uncharacterized protein</fullName>
    </submittedName>
</protein>
<evidence type="ECO:0000313" key="2">
    <source>
        <dbReference type="EMBL" id="PVA06538.1"/>
    </source>
</evidence>
<keyword evidence="1" id="KW-1133">Transmembrane helix</keyword>
<organism evidence="2 3">
    <name type="scientific">Thalassorhabdomicrobium marinisediminis</name>
    <dbReference type="NCBI Taxonomy" id="2170577"/>
    <lineage>
        <taxon>Bacteria</taxon>
        <taxon>Pseudomonadati</taxon>
        <taxon>Pseudomonadota</taxon>
        <taxon>Alphaproteobacteria</taxon>
        <taxon>Rhodobacterales</taxon>
        <taxon>Paracoccaceae</taxon>
        <taxon>Thalassorhabdomicrobium</taxon>
    </lineage>
</organism>
<reference evidence="2 3" key="1">
    <citation type="submission" date="2018-04" db="EMBL/GenBank/DDBJ databases">
        <title>Pelagivirga bohaiensis gen. nov., sp. nov., a bacterium isolated from the Bohai Sea.</title>
        <authorList>
            <person name="Ji X."/>
        </authorList>
    </citation>
    <scope>NUCLEOTIDE SEQUENCE [LARGE SCALE GENOMIC DNA]</scope>
    <source>
        <strain evidence="2 3">BH-SD16</strain>
    </source>
</reference>
<feature type="transmembrane region" description="Helical" evidence="1">
    <location>
        <begin position="20"/>
        <end position="41"/>
    </location>
</feature>
<accession>A0A2T7FWN0</accession>
<keyword evidence="1" id="KW-0472">Membrane</keyword>
<keyword evidence="3" id="KW-1185">Reference proteome</keyword>
<sequence>MALQGANEDGILRISVSGYSALIDGILIAMLGSAVVFLTVLEIQKWIVIQGLMDEISSRYRIPGFNPRIALYLDGHEEMTPAIPLLPYSFLKEWVPIRQFASLLTITVILGALAPLPYMALSFFEVGLDRLELSSGINLDNILSLSLLIFLLASPLFLFLSNIPVPMKRNIEAIRWGFLFPHGRYKIHPKTADWLSEK</sequence>
<evidence type="ECO:0000313" key="3">
    <source>
        <dbReference type="Proteomes" id="UP000244817"/>
    </source>
</evidence>
<proteinExistence type="predicted"/>
<feature type="transmembrane region" description="Helical" evidence="1">
    <location>
        <begin position="141"/>
        <end position="160"/>
    </location>
</feature>
<dbReference type="EMBL" id="QCYG01000005">
    <property type="protein sequence ID" value="PVA06538.1"/>
    <property type="molecule type" value="Genomic_DNA"/>
</dbReference>
<dbReference type="AlphaFoldDB" id="A0A2T7FWN0"/>
<gene>
    <name evidence="2" type="ORF">DC363_08340</name>
</gene>
<feature type="transmembrane region" description="Helical" evidence="1">
    <location>
        <begin position="100"/>
        <end position="121"/>
    </location>
</feature>
<keyword evidence="1" id="KW-0812">Transmembrane</keyword>
<dbReference type="Proteomes" id="UP000244817">
    <property type="component" value="Unassembled WGS sequence"/>
</dbReference>